<evidence type="ECO:0000256" key="6">
    <source>
        <dbReference type="RuleBase" id="RU367044"/>
    </source>
</evidence>
<evidence type="ECO:0000256" key="2">
    <source>
        <dbReference type="ARBA" id="ARBA00005581"/>
    </source>
</evidence>
<keyword evidence="5 6" id="KW-0732">Signal</keyword>
<evidence type="ECO:0000256" key="3">
    <source>
        <dbReference type="ARBA" id="ARBA00022471"/>
    </source>
</evidence>
<evidence type="ECO:0000256" key="5">
    <source>
        <dbReference type="ARBA" id="ARBA00022729"/>
    </source>
</evidence>
<comment type="subcellular location">
    <subcellularLocation>
        <location evidence="1 6">Secreted</location>
    </subcellularLocation>
</comment>
<dbReference type="Proteomes" id="UP000694864">
    <property type="component" value="Chromosome 12"/>
</dbReference>
<feature type="signal peptide" evidence="6">
    <location>
        <begin position="1"/>
        <end position="20"/>
    </location>
</feature>
<dbReference type="RefSeq" id="XP_010451402.1">
    <property type="nucleotide sequence ID" value="XM_010453100.1"/>
</dbReference>
<sequence>MNTSFVLIIVIALSFGSNNASKFFPKNQVIIKNSLNRSDDILTVHCISDQDDLGIHYVHYSDLYSFKFGDKFFGGTKFDCKLSHGVGFKSSVTFTAYREDPYFYIKFGEVTFWDAREDGIYLSNEYYHEKFMYSW</sequence>
<evidence type="ECO:0000256" key="1">
    <source>
        <dbReference type="ARBA" id="ARBA00004613"/>
    </source>
</evidence>
<organism evidence="7 8">
    <name type="scientific">Camelina sativa</name>
    <name type="common">False flax</name>
    <name type="synonym">Myagrum sativum</name>
    <dbReference type="NCBI Taxonomy" id="90675"/>
    <lineage>
        <taxon>Eukaryota</taxon>
        <taxon>Viridiplantae</taxon>
        <taxon>Streptophyta</taxon>
        <taxon>Embryophyta</taxon>
        <taxon>Tracheophyta</taxon>
        <taxon>Spermatophyta</taxon>
        <taxon>Magnoliopsida</taxon>
        <taxon>eudicotyledons</taxon>
        <taxon>Gunneridae</taxon>
        <taxon>Pentapetalae</taxon>
        <taxon>rosids</taxon>
        <taxon>malvids</taxon>
        <taxon>Brassicales</taxon>
        <taxon>Brassicaceae</taxon>
        <taxon>Camelineae</taxon>
        <taxon>Camelina</taxon>
    </lineage>
</organism>
<name>A0ABM0V644_CAMSA</name>
<dbReference type="Pfam" id="PF05938">
    <property type="entry name" value="Self-incomp_S1"/>
    <property type="match status" value="1"/>
</dbReference>
<reference evidence="8" key="2">
    <citation type="submission" date="2025-08" db="UniProtKB">
        <authorList>
            <consortium name="RefSeq"/>
        </authorList>
    </citation>
    <scope>IDENTIFICATION</scope>
    <source>
        <tissue evidence="8">Leaf</tissue>
    </source>
</reference>
<gene>
    <name evidence="8" type="primary">LOC104733528</name>
</gene>
<dbReference type="PANTHER" id="PTHR31232">
    <property type="match status" value="1"/>
</dbReference>
<keyword evidence="4 6" id="KW-0964">Secreted</keyword>
<comment type="similarity">
    <text evidence="2 6">Belongs to the plant self-incompatibility (S1) protein family.</text>
</comment>
<evidence type="ECO:0000313" key="7">
    <source>
        <dbReference type="Proteomes" id="UP000694864"/>
    </source>
</evidence>
<reference evidence="7" key="1">
    <citation type="journal article" date="2014" name="Nat. Commun.">
        <title>The emerging biofuel crop Camelina sativa retains a highly undifferentiated hexaploid genome structure.</title>
        <authorList>
            <person name="Kagale S."/>
            <person name="Koh C."/>
            <person name="Nixon J."/>
            <person name="Bollina V."/>
            <person name="Clarke W.E."/>
            <person name="Tuteja R."/>
            <person name="Spillane C."/>
            <person name="Robinson S.J."/>
            <person name="Links M.G."/>
            <person name="Clarke C."/>
            <person name="Higgins E.E."/>
            <person name="Huebert T."/>
            <person name="Sharpe A.G."/>
            <person name="Parkin I.A."/>
        </authorList>
    </citation>
    <scope>NUCLEOTIDE SEQUENCE [LARGE SCALE GENOMIC DNA]</scope>
    <source>
        <strain evidence="7">cv. DH55</strain>
    </source>
</reference>
<feature type="chain" id="PRO_5044976141" description="S-protein homolog" evidence="6">
    <location>
        <begin position="21"/>
        <end position="135"/>
    </location>
</feature>
<evidence type="ECO:0000313" key="8">
    <source>
        <dbReference type="RefSeq" id="XP_010451402.1"/>
    </source>
</evidence>
<accession>A0ABM0V644</accession>
<dbReference type="InterPro" id="IPR010264">
    <property type="entry name" value="Self-incomp_S1"/>
</dbReference>
<keyword evidence="7" id="KW-1185">Reference proteome</keyword>
<keyword evidence="3 6" id="KW-0713">Self-incompatibility</keyword>
<dbReference type="GeneID" id="104733528"/>
<proteinExistence type="inferred from homology"/>
<dbReference type="PANTHER" id="PTHR31232:SF39">
    <property type="entry name" value="S-PROTEIN HOMOLOG-RELATED"/>
    <property type="match status" value="1"/>
</dbReference>
<evidence type="ECO:0000256" key="4">
    <source>
        <dbReference type="ARBA" id="ARBA00022525"/>
    </source>
</evidence>
<protein>
    <recommendedName>
        <fullName evidence="6">S-protein homolog</fullName>
    </recommendedName>
</protein>